<evidence type="ECO:0000313" key="2">
    <source>
        <dbReference type="Proteomes" id="UP000018572"/>
    </source>
</evidence>
<dbReference type="Proteomes" id="UP000018572">
    <property type="component" value="Chromosome 1"/>
</dbReference>
<dbReference type="HOGENOM" id="CLU_2874957_0_0_2"/>
<accession>V5TR10</accession>
<proteinExistence type="predicted"/>
<protein>
    <submittedName>
        <fullName evidence="1">Uncharacterized protein</fullName>
    </submittedName>
</protein>
<dbReference type="KEGG" id="hhn:HISP_14365"/>
<gene>
    <name evidence="1" type="ORF">HISP_14365</name>
</gene>
<organism evidence="1 2">
    <name type="scientific">Haloarcula hispanica N601</name>
    <dbReference type="NCBI Taxonomy" id="1417673"/>
    <lineage>
        <taxon>Archaea</taxon>
        <taxon>Methanobacteriati</taxon>
        <taxon>Methanobacteriota</taxon>
        <taxon>Stenosarchaea group</taxon>
        <taxon>Halobacteria</taxon>
        <taxon>Halobacteriales</taxon>
        <taxon>Haloarculaceae</taxon>
        <taxon>Haloarcula</taxon>
    </lineage>
</organism>
<dbReference type="AlphaFoldDB" id="V5TR10"/>
<keyword evidence="2" id="KW-1185">Reference proteome</keyword>
<dbReference type="EMBL" id="CP006884">
    <property type="protein sequence ID" value="AHB67538.1"/>
    <property type="molecule type" value="Genomic_DNA"/>
</dbReference>
<reference evidence="1 2" key="1">
    <citation type="journal article" date="2014" name="Genome Announc.">
        <title>Complete Genome Sequence of the Extremely Halophilic Archaeon Haloarcula hispanica Strain N601.</title>
        <authorList>
            <person name="Ding J.Y."/>
            <person name="Chiang P.W."/>
            <person name="Hong M.J."/>
            <person name="Dyall-Smith M."/>
            <person name="Tang S.L."/>
        </authorList>
    </citation>
    <scope>NUCLEOTIDE SEQUENCE [LARGE SCALE GENOMIC DNA]</scope>
    <source>
        <strain evidence="1 2">N601</strain>
    </source>
</reference>
<evidence type="ECO:0000313" key="1">
    <source>
        <dbReference type="EMBL" id="AHB67538.1"/>
    </source>
</evidence>
<name>V5TR10_HALHI</name>
<sequence length="63" mass="7547">MIHFKGHLRDVDIFCTIWNTSRNSRINIFLQAIFWHNLFDVLSELAVHRFVWIISGYRIAQVS</sequence>